<accession>A0A317XLA1</accession>
<dbReference type="EMBL" id="KZ819197">
    <property type="protein sequence ID" value="PWY98647.1"/>
    <property type="molecule type" value="Genomic_DNA"/>
</dbReference>
<gene>
    <name evidence="2" type="ORF">BCV70DRAFT_25396</name>
</gene>
<dbReference type="AlphaFoldDB" id="A0A317XLA1"/>
<dbReference type="Proteomes" id="UP000246740">
    <property type="component" value="Unassembled WGS sequence"/>
</dbReference>
<evidence type="ECO:0000313" key="2">
    <source>
        <dbReference type="EMBL" id="PWY98647.1"/>
    </source>
</evidence>
<reference evidence="2 3" key="1">
    <citation type="journal article" date="2018" name="Mol. Biol. Evol.">
        <title>Broad Genomic Sampling Reveals a Smut Pathogenic Ancestry of the Fungal Clade Ustilaginomycotina.</title>
        <authorList>
            <person name="Kijpornyongpan T."/>
            <person name="Mondo S.J."/>
            <person name="Barry K."/>
            <person name="Sandor L."/>
            <person name="Lee J."/>
            <person name="Lipzen A."/>
            <person name="Pangilinan J."/>
            <person name="LaButti K."/>
            <person name="Hainaut M."/>
            <person name="Henrissat B."/>
            <person name="Grigoriev I.V."/>
            <person name="Spatafora J.W."/>
            <person name="Aime M.C."/>
        </authorList>
    </citation>
    <scope>NUCLEOTIDE SEQUENCE [LARGE SCALE GENOMIC DNA]</scope>
    <source>
        <strain evidence="2 3">MCA 3645</strain>
    </source>
</reference>
<feature type="region of interest" description="Disordered" evidence="1">
    <location>
        <begin position="94"/>
        <end position="113"/>
    </location>
</feature>
<sequence>MILNMFPRQVIGNPATRTRRNEHIVSTHPMTWVASGGTRPSRSRFVWRLRFQLPSFKVRFTIGRIQVLRFMKMYYDSITAAYVFTSLPQGFCSSPSQNHATPSRHHGNPDSNFKMQWSRKIVSGSTPNMLAAKFGILGRWQRNPAARAHGGVGKMKSC</sequence>
<organism evidence="2 3">
    <name type="scientific">Testicularia cyperi</name>
    <dbReference type="NCBI Taxonomy" id="1882483"/>
    <lineage>
        <taxon>Eukaryota</taxon>
        <taxon>Fungi</taxon>
        <taxon>Dikarya</taxon>
        <taxon>Basidiomycota</taxon>
        <taxon>Ustilaginomycotina</taxon>
        <taxon>Ustilaginomycetes</taxon>
        <taxon>Ustilaginales</taxon>
        <taxon>Anthracoideaceae</taxon>
        <taxon>Testicularia</taxon>
    </lineage>
</organism>
<protein>
    <submittedName>
        <fullName evidence="2">Uncharacterized protein</fullName>
    </submittedName>
</protein>
<dbReference type="InParanoid" id="A0A317XLA1"/>
<name>A0A317XLA1_9BASI</name>
<evidence type="ECO:0000313" key="3">
    <source>
        <dbReference type="Proteomes" id="UP000246740"/>
    </source>
</evidence>
<proteinExistence type="predicted"/>
<evidence type="ECO:0000256" key="1">
    <source>
        <dbReference type="SAM" id="MobiDB-lite"/>
    </source>
</evidence>
<keyword evidence="3" id="KW-1185">Reference proteome</keyword>